<dbReference type="EMBL" id="SULG01000094">
    <property type="protein sequence ID" value="TLD40540.1"/>
    <property type="molecule type" value="Genomic_DNA"/>
</dbReference>
<gene>
    <name evidence="1" type="ORF">JETT_3177</name>
</gene>
<dbReference type="Proteomes" id="UP000319783">
    <property type="component" value="Unassembled WGS sequence"/>
</dbReference>
<comment type="caution">
    <text evidence="1">The sequence shown here is derived from an EMBL/GenBank/DDBJ whole genome shotgun (WGS) entry which is preliminary data.</text>
</comment>
<dbReference type="Pfam" id="PF20126">
    <property type="entry name" value="TumE"/>
    <property type="match status" value="1"/>
</dbReference>
<evidence type="ECO:0000313" key="2">
    <source>
        <dbReference type="Proteomes" id="UP000319783"/>
    </source>
</evidence>
<sequence>MRELLEKYKAIIAKYEIITWDSEPSSYRLKANLYFINDPQLIIKDYLFPTGRKYSFHWQDEKGNLIIRWDNATHWKGVNTFPLHKHEKNGISDSKEIILEDIIEHIYTVLRDK</sequence>
<protein>
    <submittedName>
        <fullName evidence="1">Uncharacterized protein</fullName>
    </submittedName>
</protein>
<proteinExistence type="predicted"/>
<dbReference type="InterPro" id="IPR045397">
    <property type="entry name" value="TumE-like"/>
</dbReference>
<dbReference type="AlphaFoldDB" id="A0A533QJ03"/>
<evidence type="ECO:0000313" key="1">
    <source>
        <dbReference type="EMBL" id="TLD40540.1"/>
    </source>
</evidence>
<reference evidence="1 2" key="1">
    <citation type="submission" date="2019-04" db="EMBL/GenBank/DDBJ databases">
        <title>Genome of a novel bacterium Candidatus Jettenia ecosi reconstructed from metagenome of an anammox bioreactor.</title>
        <authorList>
            <person name="Mardanov A.V."/>
            <person name="Beletsky A.V."/>
            <person name="Ravin N.V."/>
            <person name="Botchkova E.A."/>
            <person name="Litti Y.V."/>
            <person name="Nozhevnikova A.N."/>
        </authorList>
    </citation>
    <scope>NUCLEOTIDE SEQUENCE [LARGE SCALE GENOMIC DNA]</scope>
    <source>
        <strain evidence="1">J2</strain>
    </source>
</reference>
<name>A0A533QJ03_9BACT</name>
<organism evidence="1 2">
    <name type="scientific">Candidatus Jettenia ecosi</name>
    <dbReference type="NCBI Taxonomy" id="2494326"/>
    <lineage>
        <taxon>Bacteria</taxon>
        <taxon>Pseudomonadati</taxon>
        <taxon>Planctomycetota</taxon>
        <taxon>Candidatus Brocadiia</taxon>
        <taxon>Candidatus Brocadiales</taxon>
        <taxon>Candidatus Brocadiaceae</taxon>
        <taxon>Candidatus Jettenia</taxon>
    </lineage>
</organism>
<accession>A0A533QJ03</accession>